<keyword evidence="11" id="KW-1185">Reference proteome</keyword>
<dbReference type="SUPFAM" id="SSF56954">
    <property type="entry name" value="Outer membrane efflux proteins (OEP)"/>
    <property type="match status" value="1"/>
</dbReference>
<dbReference type="InterPro" id="IPR051906">
    <property type="entry name" value="TolC-like"/>
</dbReference>
<name>A0A844Y886_9SPHN</name>
<protein>
    <submittedName>
        <fullName evidence="10">TolC family outer membrane protein</fullName>
    </submittedName>
</protein>
<dbReference type="Gene3D" id="1.20.1600.10">
    <property type="entry name" value="Outer membrane efflux proteins (OEP)"/>
    <property type="match status" value="1"/>
</dbReference>
<dbReference type="InterPro" id="IPR003423">
    <property type="entry name" value="OMP_efflux"/>
</dbReference>
<dbReference type="RefSeq" id="WP_160660927.1">
    <property type="nucleotide sequence ID" value="NZ_BAABDV010000001.1"/>
</dbReference>
<dbReference type="AlphaFoldDB" id="A0A844Y886"/>
<keyword evidence="5" id="KW-0812">Transmembrane</keyword>
<evidence type="ECO:0000313" key="10">
    <source>
        <dbReference type="EMBL" id="MXO54151.1"/>
    </source>
</evidence>
<dbReference type="EMBL" id="WTYD01000001">
    <property type="protein sequence ID" value="MXO54151.1"/>
    <property type="molecule type" value="Genomic_DNA"/>
</dbReference>
<comment type="subcellular location">
    <subcellularLocation>
        <location evidence="1">Cell outer membrane</location>
    </subcellularLocation>
</comment>
<dbReference type="GO" id="GO:1990281">
    <property type="term" value="C:efflux pump complex"/>
    <property type="evidence" value="ECO:0007669"/>
    <property type="project" value="TreeGrafter"/>
</dbReference>
<keyword evidence="7" id="KW-0998">Cell outer membrane</keyword>
<dbReference type="InterPro" id="IPR010130">
    <property type="entry name" value="T1SS_OMP_TolC"/>
</dbReference>
<dbReference type="GO" id="GO:0015562">
    <property type="term" value="F:efflux transmembrane transporter activity"/>
    <property type="evidence" value="ECO:0007669"/>
    <property type="project" value="InterPro"/>
</dbReference>
<evidence type="ECO:0000256" key="9">
    <source>
        <dbReference type="SAM" id="SignalP"/>
    </source>
</evidence>
<sequence>MTRFATLLGGVALLVTSPACAQTLREAIATAYATNPDLAEARARQDSLEEAPEQARAEGRPKLSADMGAGYDNLGLGSSGSANLRATMPIWTGGRVSSSVRAAKADVAAGEQRVRDREATVLERVVFAYADLLFAQEAVEVARIGIERLDRQVDEAQSRFDLGQATRTDVAQLRAQRAGVVGNLADAQAALESAGAAYRAVVGEAPGSLTSEVPAPAALPADLESARTAAALANPLLLEQQRIADASAARIDSARAERAPFVDLAGGYGRGTQLSGGRFRAFESAASIGISFRVPILTGGLVPSRVREAEATYRADQFAVIAEEREAVRAVDTAWASLDAARTRETASAEGLTAAQLALDGVRAEYEFGLRSTIDILIAEQSFRGAQLALARARSDVLIAEAAVLRASGLLDQGAYLATR</sequence>
<dbReference type="PANTHER" id="PTHR30026:SF20">
    <property type="entry name" value="OUTER MEMBRANE PROTEIN TOLC"/>
    <property type="match status" value="1"/>
</dbReference>
<comment type="similarity">
    <text evidence="2">Belongs to the outer membrane factor (OMF) (TC 1.B.17) family.</text>
</comment>
<dbReference type="OrthoDB" id="9789368at2"/>
<evidence type="ECO:0000256" key="7">
    <source>
        <dbReference type="ARBA" id="ARBA00023237"/>
    </source>
</evidence>
<dbReference type="PANTHER" id="PTHR30026">
    <property type="entry name" value="OUTER MEMBRANE PROTEIN TOLC"/>
    <property type="match status" value="1"/>
</dbReference>
<keyword evidence="9" id="KW-0732">Signal</keyword>
<dbReference type="Pfam" id="PF02321">
    <property type="entry name" value="OEP"/>
    <property type="match status" value="2"/>
</dbReference>
<gene>
    <name evidence="10" type="ORF">GRI47_09055</name>
</gene>
<keyword evidence="4" id="KW-1134">Transmembrane beta strand</keyword>
<organism evidence="10 11">
    <name type="scientific">Qipengyuania pelagi</name>
    <dbReference type="NCBI Taxonomy" id="994320"/>
    <lineage>
        <taxon>Bacteria</taxon>
        <taxon>Pseudomonadati</taxon>
        <taxon>Pseudomonadota</taxon>
        <taxon>Alphaproteobacteria</taxon>
        <taxon>Sphingomonadales</taxon>
        <taxon>Erythrobacteraceae</taxon>
        <taxon>Qipengyuania</taxon>
    </lineage>
</organism>
<proteinExistence type="inferred from homology"/>
<evidence type="ECO:0000256" key="6">
    <source>
        <dbReference type="ARBA" id="ARBA00023136"/>
    </source>
</evidence>
<feature type="region of interest" description="Disordered" evidence="8">
    <location>
        <begin position="41"/>
        <end position="64"/>
    </location>
</feature>
<dbReference type="Proteomes" id="UP000430272">
    <property type="component" value="Unassembled WGS sequence"/>
</dbReference>
<feature type="compositionally biased region" description="Basic and acidic residues" evidence="8">
    <location>
        <begin position="41"/>
        <end position="63"/>
    </location>
</feature>
<keyword evidence="3" id="KW-0813">Transport</keyword>
<reference evidence="10 11" key="1">
    <citation type="submission" date="2019-12" db="EMBL/GenBank/DDBJ databases">
        <title>Genomic-based taxomic classification of the family Erythrobacteraceae.</title>
        <authorList>
            <person name="Xu L."/>
        </authorList>
    </citation>
    <scope>NUCLEOTIDE SEQUENCE [LARGE SCALE GENOMIC DNA]</scope>
    <source>
        <strain evidence="10 11">JCM 17468</strain>
    </source>
</reference>
<feature type="chain" id="PRO_5032407662" evidence="9">
    <location>
        <begin position="22"/>
        <end position="420"/>
    </location>
</feature>
<evidence type="ECO:0000256" key="5">
    <source>
        <dbReference type="ARBA" id="ARBA00022692"/>
    </source>
</evidence>
<dbReference type="NCBIfam" id="TIGR01844">
    <property type="entry name" value="type_I_sec_TolC"/>
    <property type="match status" value="1"/>
</dbReference>
<evidence type="ECO:0000256" key="4">
    <source>
        <dbReference type="ARBA" id="ARBA00022452"/>
    </source>
</evidence>
<evidence type="ECO:0000256" key="1">
    <source>
        <dbReference type="ARBA" id="ARBA00004442"/>
    </source>
</evidence>
<comment type="caution">
    <text evidence="10">The sequence shown here is derived from an EMBL/GenBank/DDBJ whole genome shotgun (WGS) entry which is preliminary data.</text>
</comment>
<evidence type="ECO:0000256" key="3">
    <source>
        <dbReference type="ARBA" id="ARBA00022448"/>
    </source>
</evidence>
<dbReference type="GO" id="GO:0009279">
    <property type="term" value="C:cell outer membrane"/>
    <property type="evidence" value="ECO:0007669"/>
    <property type="project" value="UniProtKB-SubCell"/>
</dbReference>
<evidence type="ECO:0000256" key="2">
    <source>
        <dbReference type="ARBA" id="ARBA00007613"/>
    </source>
</evidence>
<keyword evidence="6" id="KW-0472">Membrane</keyword>
<accession>A0A844Y886</accession>
<evidence type="ECO:0000313" key="11">
    <source>
        <dbReference type="Proteomes" id="UP000430272"/>
    </source>
</evidence>
<feature type="signal peptide" evidence="9">
    <location>
        <begin position="1"/>
        <end position="21"/>
    </location>
</feature>
<dbReference type="GO" id="GO:0015288">
    <property type="term" value="F:porin activity"/>
    <property type="evidence" value="ECO:0007669"/>
    <property type="project" value="TreeGrafter"/>
</dbReference>
<evidence type="ECO:0000256" key="8">
    <source>
        <dbReference type="SAM" id="MobiDB-lite"/>
    </source>
</evidence>